<protein>
    <submittedName>
        <fullName evidence="2">Rhodanese-like domain-containing protein</fullName>
    </submittedName>
</protein>
<dbReference type="CDD" id="cd00158">
    <property type="entry name" value="RHOD"/>
    <property type="match status" value="1"/>
</dbReference>
<dbReference type="SMART" id="SM00450">
    <property type="entry name" value="RHOD"/>
    <property type="match status" value="1"/>
</dbReference>
<dbReference type="InterPro" id="IPR050229">
    <property type="entry name" value="GlpE_sulfurtransferase"/>
</dbReference>
<gene>
    <name evidence="2" type="ORF">FLK61_34540</name>
</gene>
<proteinExistence type="predicted"/>
<dbReference type="Gene3D" id="3.40.250.10">
    <property type="entry name" value="Rhodanese-like domain"/>
    <property type="match status" value="1"/>
</dbReference>
<evidence type="ECO:0000259" key="1">
    <source>
        <dbReference type="PROSITE" id="PS50206"/>
    </source>
</evidence>
<sequence>MSYELDGVKQYSKEELKELLVNPGNKVIIDVREEEEYTNGHIPSVPLAPMGTIPDLISGFQDDKEYVFVCRSGNRSQRVSQFLQQQGLTNVANYEGGMLVWDGDTLQGDEKQLQSAEELADYSGKE</sequence>
<name>A0A859FEL7_9BACI</name>
<feature type="domain" description="Rhodanese" evidence="1">
    <location>
        <begin position="22"/>
        <end position="110"/>
    </location>
</feature>
<organism evidence="2 3">
    <name type="scientific">Paenalkalicoccus suaedae</name>
    <dbReference type="NCBI Taxonomy" id="2592382"/>
    <lineage>
        <taxon>Bacteria</taxon>
        <taxon>Bacillati</taxon>
        <taxon>Bacillota</taxon>
        <taxon>Bacilli</taxon>
        <taxon>Bacillales</taxon>
        <taxon>Bacillaceae</taxon>
        <taxon>Paenalkalicoccus</taxon>
    </lineage>
</organism>
<keyword evidence="3" id="KW-1185">Reference proteome</keyword>
<accession>A0A859FEL7</accession>
<dbReference type="EMBL" id="CP041372">
    <property type="protein sequence ID" value="QKS71793.1"/>
    <property type="molecule type" value="Genomic_DNA"/>
</dbReference>
<dbReference type="InterPro" id="IPR036873">
    <property type="entry name" value="Rhodanese-like_dom_sf"/>
</dbReference>
<dbReference type="PANTHER" id="PTHR43031">
    <property type="entry name" value="FAD-DEPENDENT OXIDOREDUCTASE"/>
    <property type="match status" value="1"/>
</dbReference>
<evidence type="ECO:0000313" key="2">
    <source>
        <dbReference type="EMBL" id="QKS71793.1"/>
    </source>
</evidence>
<dbReference type="PROSITE" id="PS50206">
    <property type="entry name" value="RHODANESE_3"/>
    <property type="match status" value="1"/>
</dbReference>
<dbReference type="SUPFAM" id="SSF52821">
    <property type="entry name" value="Rhodanese/Cell cycle control phosphatase"/>
    <property type="match status" value="1"/>
</dbReference>
<dbReference type="InterPro" id="IPR001763">
    <property type="entry name" value="Rhodanese-like_dom"/>
</dbReference>
<dbReference type="Proteomes" id="UP000318138">
    <property type="component" value="Chromosome"/>
</dbReference>
<dbReference type="Pfam" id="PF00581">
    <property type="entry name" value="Rhodanese"/>
    <property type="match status" value="1"/>
</dbReference>
<dbReference type="PANTHER" id="PTHR43031:SF17">
    <property type="entry name" value="SULFURTRANSFERASE YTWF-RELATED"/>
    <property type="match status" value="1"/>
</dbReference>
<dbReference type="KEGG" id="psua:FLK61_34540"/>
<dbReference type="AlphaFoldDB" id="A0A859FEL7"/>
<evidence type="ECO:0000313" key="3">
    <source>
        <dbReference type="Proteomes" id="UP000318138"/>
    </source>
</evidence>
<dbReference type="RefSeq" id="WP_176009779.1">
    <property type="nucleotide sequence ID" value="NZ_CP041372.2"/>
</dbReference>
<reference evidence="3" key="1">
    <citation type="submission" date="2019-07" db="EMBL/GenBank/DDBJ databases">
        <title>Bacillus alkalisoli sp. nov. isolated from saline soil.</title>
        <authorList>
            <person name="Sun J.-Q."/>
            <person name="Xu L."/>
        </authorList>
    </citation>
    <scope>NUCLEOTIDE SEQUENCE [LARGE SCALE GENOMIC DNA]</scope>
    <source>
        <strain evidence="3">M4U3P1</strain>
    </source>
</reference>